<gene>
    <name evidence="2" type="ordered locus">Paes_1216</name>
</gene>
<evidence type="ECO:0000259" key="1">
    <source>
        <dbReference type="Pfam" id="PF02698"/>
    </source>
</evidence>
<dbReference type="CDD" id="cd06259">
    <property type="entry name" value="YdcF-like"/>
    <property type="match status" value="1"/>
</dbReference>
<dbReference type="STRING" id="290512.Paes_1216"/>
<dbReference type="InterPro" id="IPR051599">
    <property type="entry name" value="Cell_Envelope_Assoc"/>
</dbReference>
<dbReference type="Proteomes" id="UP000002725">
    <property type="component" value="Chromosome"/>
</dbReference>
<reference evidence="2" key="1">
    <citation type="submission" date="2008-06" db="EMBL/GenBank/DDBJ databases">
        <title>Complete sequence of chromosome of Prosthecochloris aestuarii DSM 271.</title>
        <authorList>
            <consortium name="US DOE Joint Genome Institute"/>
            <person name="Lucas S."/>
            <person name="Copeland A."/>
            <person name="Lapidus A."/>
            <person name="Glavina del Rio T."/>
            <person name="Dalin E."/>
            <person name="Tice H."/>
            <person name="Bruce D."/>
            <person name="Goodwin L."/>
            <person name="Pitluck S."/>
            <person name="Schmutz J."/>
            <person name="Larimer F."/>
            <person name="Land M."/>
            <person name="Hauser L."/>
            <person name="Kyrpides N."/>
            <person name="Anderson I."/>
            <person name="Liu Z."/>
            <person name="Li T."/>
            <person name="Zhao F."/>
            <person name="Overmann J."/>
            <person name="Bryant D.A."/>
            <person name="Richardson P."/>
        </authorList>
    </citation>
    <scope>NUCLEOTIDE SEQUENCE [LARGE SCALE GENOMIC DNA]</scope>
    <source>
        <strain evidence="2">DSM 271</strain>
    </source>
</reference>
<sequence length="196" mass="22119">MTAFLKKTLALLATSAFLTAMIFLGLGYIVSWPAASPEKADVIIVLGGDDGLRVSKGAELYHAGFADDLLLTGLDSRYYRPGKLNWRERKLISLGIPGEAIHVDIVSTSTWEEAANTLSAMNKNGWQRALVISDPPHMLRLQHTWTKVFTGSSKRFVLIATKPEWWHPLLWWNNETGSRFVLSEIKKNLYYAVMYY</sequence>
<dbReference type="EMBL" id="CP001108">
    <property type="protein sequence ID" value="ACF46244.1"/>
    <property type="molecule type" value="Genomic_DNA"/>
</dbReference>
<evidence type="ECO:0000313" key="2">
    <source>
        <dbReference type="EMBL" id="ACF46244.1"/>
    </source>
</evidence>
<dbReference type="RefSeq" id="WP_012505779.1">
    <property type="nucleotide sequence ID" value="NC_011059.1"/>
</dbReference>
<organism evidence="2 3">
    <name type="scientific">Prosthecochloris aestuarii (strain DSM 271 / SK 413)</name>
    <dbReference type="NCBI Taxonomy" id="290512"/>
    <lineage>
        <taxon>Bacteria</taxon>
        <taxon>Pseudomonadati</taxon>
        <taxon>Chlorobiota</taxon>
        <taxon>Chlorobiia</taxon>
        <taxon>Chlorobiales</taxon>
        <taxon>Chlorobiaceae</taxon>
        <taxon>Prosthecochloris</taxon>
    </lineage>
</organism>
<dbReference type="KEGG" id="paa:Paes_1216"/>
<dbReference type="HOGENOM" id="CLU_102863_0_0_10"/>
<feature type="domain" description="DUF218" evidence="1">
    <location>
        <begin position="41"/>
        <end position="151"/>
    </location>
</feature>
<dbReference type="InterPro" id="IPR014729">
    <property type="entry name" value="Rossmann-like_a/b/a_fold"/>
</dbReference>
<dbReference type="PANTHER" id="PTHR30336:SF4">
    <property type="entry name" value="ENVELOPE BIOGENESIS FACTOR ELYC"/>
    <property type="match status" value="1"/>
</dbReference>
<dbReference type="InterPro" id="IPR003848">
    <property type="entry name" value="DUF218"/>
</dbReference>
<dbReference type="GO" id="GO:0043164">
    <property type="term" value="P:Gram-negative-bacterium-type cell wall biogenesis"/>
    <property type="evidence" value="ECO:0007669"/>
    <property type="project" value="TreeGrafter"/>
</dbReference>
<dbReference type="AlphaFoldDB" id="B4S857"/>
<keyword evidence="3" id="KW-1185">Reference proteome</keyword>
<dbReference type="GO" id="GO:0000270">
    <property type="term" value="P:peptidoglycan metabolic process"/>
    <property type="evidence" value="ECO:0007669"/>
    <property type="project" value="TreeGrafter"/>
</dbReference>
<name>B4S857_PROA2</name>
<dbReference type="GO" id="GO:0005886">
    <property type="term" value="C:plasma membrane"/>
    <property type="evidence" value="ECO:0007669"/>
    <property type="project" value="TreeGrafter"/>
</dbReference>
<dbReference type="PANTHER" id="PTHR30336">
    <property type="entry name" value="INNER MEMBRANE PROTEIN, PROBABLE PERMEASE"/>
    <property type="match status" value="1"/>
</dbReference>
<dbReference type="Pfam" id="PF02698">
    <property type="entry name" value="DUF218"/>
    <property type="match status" value="1"/>
</dbReference>
<dbReference type="Gene3D" id="3.40.50.620">
    <property type="entry name" value="HUPs"/>
    <property type="match status" value="1"/>
</dbReference>
<protein>
    <recommendedName>
        <fullName evidence="1">DUF218 domain-containing protein</fullName>
    </recommendedName>
</protein>
<accession>B4S857</accession>
<dbReference type="eggNOG" id="COG1434">
    <property type="taxonomic scope" value="Bacteria"/>
</dbReference>
<proteinExistence type="predicted"/>
<evidence type="ECO:0000313" key="3">
    <source>
        <dbReference type="Proteomes" id="UP000002725"/>
    </source>
</evidence>